<evidence type="ECO:0000256" key="3">
    <source>
        <dbReference type="ARBA" id="ARBA00022454"/>
    </source>
</evidence>
<feature type="compositionally biased region" description="Polar residues" evidence="5">
    <location>
        <begin position="52"/>
        <end position="65"/>
    </location>
</feature>
<comment type="subcellular location">
    <subcellularLocation>
        <location evidence="2">Chromosome</location>
    </subcellularLocation>
    <subcellularLocation>
        <location evidence="1">Nucleus</location>
    </subcellularLocation>
</comment>
<evidence type="ECO:0000313" key="7">
    <source>
        <dbReference type="EMBL" id="GIJ87270.1"/>
    </source>
</evidence>
<dbReference type="GO" id="GO:0071821">
    <property type="term" value="C:FANCM-MHF complex"/>
    <property type="evidence" value="ECO:0007669"/>
    <property type="project" value="TreeGrafter"/>
</dbReference>
<protein>
    <recommendedName>
        <fullName evidence="6">CENP-T/Histone H4 histone fold domain-containing protein</fullName>
    </recommendedName>
</protein>
<dbReference type="InterPro" id="IPR035425">
    <property type="entry name" value="CENP-T/H4_C"/>
</dbReference>
<dbReference type="InterPro" id="IPR009072">
    <property type="entry name" value="Histone-fold"/>
</dbReference>
<dbReference type="EMBL" id="BHVY01000004">
    <property type="protein sequence ID" value="GIJ87270.1"/>
    <property type="molecule type" value="Genomic_DNA"/>
</dbReference>
<dbReference type="GeneID" id="67004787"/>
<dbReference type="GO" id="GO:0031297">
    <property type="term" value="P:replication fork processing"/>
    <property type="evidence" value="ECO:0007669"/>
    <property type="project" value="TreeGrafter"/>
</dbReference>
<dbReference type="Pfam" id="PF15511">
    <property type="entry name" value="CENP-T_C"/>
    <property type="match status" value="1"/>
</dbReference>
<evidence type="ECO:0000256" key="5">
    <source>
        <dbReference type="SAM" id="MobiDB-lite"/>
    </source>
</evidence>
<evidence type="ECO:0000313" key="8">
    <source>
        <dbReference type="Proteomes" id="UP001043456"/>
    </source>
</evidence>
<feature type="domain" description="CENP-T/Histone H4 histone fold" evidence="6">
    <location>
        <begin position="373"/>
        <end position="480"/>
    </location>
</feature>
<evidence type="ECO:0000256" key="2">
    <source>
        <dbReference type="ARBA" id="ARBA00004286"/>
    </source>
</evidence>
<gene>
    <name evidence="7" type="ORF">Asppvi_006176</name>
</gene>
<accession>A0A9P3BDE4</accession>
<dbReference type="Proteomes" id="UP001043456">
    <property type="component" value="Unassembled WGS sequence"/>
</dbReference>
<feature type="region of interest" description="Disordered" evidence="5">
    <location>
        <begin position="346"/>
        <end position="375"/>
    </location>
</feature>
<dbReference type="GO" id="GO:0000712">
    <property type="term" value="P:resolution of meiotic recombination intermediates"/>
    <property type="evidence" value="ECO:0007669"/>
    <property type="project" value="TreeGrafter"/>
</dbReference>
<evidence type="ECO:0000259" key="6">
    <source>
        <dbReference type="Pfam" id="PF15511"/>
    </source>
</evidence>
<dbReference type="RefSeq" id="XP_043158016.1">
    <property type="nucleotide sequence ID" value="XM_043302081.1"/>
</dbReference>
<dbReference type="AlphaFoldDB" id="A0A9P3BDE4"/>
<feature type="region of interest" description="Disordered" evidence="5">
    <location>
        <begin position="218"/>
        <end position="295"/>
    </location>
</feature>
<dbReference type="CDD" id="cd22920">
    <property type="entry name" value="HFD_CENP-T"/>
    <property type="match status" value="1"/>
</dbReference>
<feature type="compositionally biased region" description="Acidic residues" evidence="5">
    <location>
        <begin position="238"/>
        <end position="252"/>
    </location>
</feature>
<evidence type="ECO:0000256" key="1">
    <source>
        <dbReference type="ARBA" id="ARBA00004123"/>
    </source>
</evidence>
<organism evidence="7 8">
    <name type="scientific">Aspergillus pseudoviridinutans</name>
    <dbReference type="NCBI Taxonomy" id="1517512"/>
    <lineage>
        <taxon>Eukaryota</taxon>
        <taxon>Fungi</taxon>
        <taxon>Dikarya</taxon>
        <taxon>Ascomycota</taxon>
        <taxon>Pezizomycotina</taxon>
        <taxon>Eurotiomycetes</taxon>
        <taxon>Eurotiomycetidae</taxon>
        <taxon>Eurotiales</taxon>
        <taxon>Aspergillaceae</taxon>
        <taxon>Aspergillus</taxon>
        <taxon>Aspergillus subgen. Fumigati</taxon>
    </lineage>
</organism>
<comment type="caution">
    <text evidence="7">The sequence shown here is derived from an EMBL/GenBank/DDBJ whole genome shotgun (WGS) entry which is preliminary data.</text>
</comment>
<name>A0A9P3BDE4_9EURO</name>
<reference evidence="7 8" key="1">
    <citation type="submission" date="2018-10" db="EMBL/GenBank/DDBJ databases">
        <title>Pan-genome distribution and transcriptional activeness of fungal secondary metabolism genes in Aspergillus section Fumigati.</title>
        <authorList>
            <person name="Takahashi H."/>
            <person name="Umemura M."/>
            <person name="Ninomiya A."/>
            <person name="Kusuya Y."/>
            <person name="Urayama S."/>
            <person name="Shimizu M."/>
            <person name="Watanabe A."/>
            <person name="Kamei K."/>
            <person name="Yaguchi T."/>
            <person name="Hagiwara D."/>
        </authorList>
    </citation>
    <scope>NUCLEOTIDE SEQUENCE [LARGE SCALE GENOMIC DNA]</scope>
    <source>
        <strain evidence="7 8">IFM 55266</strain>
    </source>
</reference>
<feature type="compositionally biased region" description="Polar residues" evidence="5">
    <location>
        <begin position="19"/>
        <end position="34"/>
    </location>
</feature>
<feature type="region of interest" description="Disordered" evidence="5">
    <location>
        <begin position="1"/>
        <end position="189"/>
    </location>
</feature>
<feature type="compositionally biased region" description="Acidic residues" evidence="5">
    <location>
        <begin position="166"/>
        <end position="175"/>
    </location>
</feature>
<dbReference type="GO" id="GO:0005694">
    <property type="term" value="C:chromosome"/>
    <property type="evidence" value="ECO:0007669"/>
    <property type="project" value="UniProtKB-SubCell"/>
</dbReference>
<dbReference type="FunFam" id="1.10.20.10:FF:000105">
    <property type="entry name" value="Inner kinetochore subunit cnp20"/>
    <property type="match status" value="1"/>
</dbReference>
<dbReference type="GO" id="GO:0003682">
    <property type="term" value="F:chromatin binding"/>
    <property type="evidence" value="ECO:0007669"/>
    <property type="project" value="TreeGrafter"/>
</dbReference>
<dbReference type="Gene3D" id="1.10.20.10">
    <property type="entry name" value="Histone, subunit A"/>
    <property type="match status" value="1"/>
</dbReference>
<sequence>MSTTPRPHGRRPSRDAAASDSNMNTPAGDTTATRLQRLPIHTRYPLTPSRLAGSTTPSANPSVSRWTPGRRLTNAPSTPYGLRAMQRRAANTPGRDRRKSGRIQRETTFDILRNLGKALAPTSQPIRSSPQEKLEPTPEPEKERDEIEELDNEPELERPRLSLPLEEVEEVDEGSPEMRPPRLSLAFDEEDITHTSVEYPRRATSEYDRARLSMMSYGNPRLSENFGDSTRLGSGSEGGEDDDTGIEGDGPDDTMISQGAFDRGGETEDLGRFNFEFNFPSPPPPGEGGDMMQDEPLNDDEGFELPPVDLGPEIGPESDMSDGDVGGVAGDFGLELNMPSRVSLSESPGLVGGGLRDEDSVLPGGKQKKLSRHGIPVPNMPVGVVRKLATRFARARAGSKAKISKATLAAIEQASAWYFEQVSEDLAAYSKHAGRKTIDETDVTTLLRRQRHINNATTVFSLAQKHLPKELLQDMRLAMPP</sequence>
<keyword evidence="3" id="KW-0158">Chromosome</keyword>
<dbReference type="PANTHER" id="PTHR22980">
    <property type="entry name" value="CORTISTATIN"/>
    <property type="match status" value="1"/>
</dbReference>
<keyword evidence="8" id="KW-1185">Reference proteome</keyword>
<proteinExistence type="predicted"/>
<dbReference type="OrthoDB" id="10071681at2759"/>
<evidence type="ECO:0000256" key="4">
    <source>
        <dbReference type="ARBA" id="ARBA00023242"/>
    </source>
</evidence>
<keyword evidence="4" id="KW-0539">Nucleus</keyword>
<dbReference type="GO" id="GO:0046982">
    <property type="term" value="F:protein heterodimerization activity"/>
    <property type="evidence" value="ECO:0007669"/>
    <property type="project" value="InterPro"/>
</dbReference>
<dbReference type="SUPFAM" id="SSF47113">
    <property type="entry name" value="Histone-fold"/>
    <property type="match status" value="1"/>
</dbReference>
<feature type="compositionally biased region" description="Basic and acidic residues" evidence="5">
    <location>
        <begin position="130"/>
        <end position="145"/>
    </location>
</feature>
<dbReference type="PANTHER" id="PTHR22980:SF5">
    <property type="entry name" value="CENP-T_HISTONE H4 HISTONE FOLD DOMAIN-CONTAINING PROTEIN"/>
    <property type="match status" value="1"/>
</dbReference>